<keyword evidence="3" id="KW-0328">Glycosyltransferase</keyword>
<dbReference type="Pfam" id="PF00201">
    <property type="entry name" value="UDPGT"/>
    <property type="match status" value="1"/>
</dbReference>
<dbReference type="InterPro" id="IPR002213">
    <property type="entry name" value="UDP_glucos_trans"/>
</dbReference>
<dbReference type="PANTHER" id="PTHR11926">
    <property type="entry name" value="GLUCOSYL/GLUCURONOSYL TRANSFERASES"/>
    <property type="match status" value="1"/>
</dbReference>
<reference evidence="4" key="1">
    <citation type="journal article" date="2007" name="PLoS ONE">
        <title>The first genome sequence of an elite grapevine cultivar (Pinot noir Vitis vinifera L.): coping with a highly heterozygous genome.</title>
        <authorList>
            <person name="Velasco R."/>
            <person name="Zharkikh A."/>
            <person name="Troggio M."/>
            <person name="Cartwright D.A."/>
            <person name="Cestaro A."/>
            <person name="Pruss D."/>
            <person name="Pindo M."/>
            <person name="FitzGerald L.M."/>
            <person name="Vezzulli S."/>
            <person name="Reid J."/>
            <person name="Malacarne G."/>
            <person name="Iliev D."/>
            <person name="Coppola G."/>
            <person name="Wardell B."/>
            <person name="Micheletti D."/>
            <person name="Macalma T."/>
            <person name="Facci M."/>
            <person name="Mitchell J.T."/>
            <person name="Perazzolli M."/>
            <person name="Eldredge G."/>
            <person name="Gatto P."/>
            <person name="Oyzerski R."/>
            <person name="Moretto M."/>
            <person name="Gutin N."/>
            <person name="Stefanini M."/>
            <person name="Chen Y."/>
            <person name="Segala C."/>
            <person name="Davenport C."/>
            <person name="Dematte L."/>
            <person name="Mraz A."/>
            <person name="Battilana J."/>
            <person name="Stormo K."/>
            <person name="Costa F."/>
            <person name="Tao Q."/>
            <person name="Si-Ammour A."/>
            <person name="Harkins T."/>
            <person name="Lackey A."/>
            <person name="Perbost C."/>
            <person name="Taillon B."/>
            <person name="Stella A."/>
            <person name="Solovyev V."/>
            <person name="Fawcett J.A."/>
            <person name="Sterck L."/>
            <person name="Vandepoele K."/>
            <person name="Grando S.M."/>
            <person name="Toppo S."/>
            <person name="Moser C."/>
            <person name="Lanchbury J."/>
            <person name="Bogden R."/>
            <person name="Skolnick M."/>
            <person name="Sgaramella V."/>
            <person name="Bhatnagar S.K."/>
            <person name="Fontana P."/>
            <person name="Gutin A."/>
            <person name="Van de Peer Y."/>
            <person name="Salamini F."/>
            <person name="Viola R."/>
        </authorList>
    </citation>
    <scope>NUCLEOTIDE SEQUENCE</scope>
</reference>
<sequence length="238" mass="26024">MWKQDRRCVTWLDSQASRSVVHVSFGSIEALSRDQLLEVWHGLVNSDSVAEKESDFVGTLEKLERACIVGWAPQEEVLLHPAVGGFLSHCGRSSVIEGILGRVPMICWPQFGDHHISTMSGRGALQVWPHNGQRERVMKPMDENAKTSRERVAEGGSSYCNLEKLIEDIKAMNLVGKASSGGEAIEDIKLKDLVGDASNGNGGIEEIKVLKDLVTNATNGCNGEIEDIKASKMEVLGR</sequence>
<dbReference type="SUPFAM" id="SSF53756">
    <property type="entry name" value="UDP-Glycosyltransferase/glycogen phosphorylase"/>
    <property type="match status" value="1"/>
</dbReference>
<dbReference type="PANTHER" id="PTHR11926:SF1392">
    <property type="entry name" value="GLYCOSYLTRANSFERASE"/>
    <property type="match status" value="1"/>
</dbReference>
<evidence type="ECO:0000256" key="2">
    <source>
        <dbReference type="ARBA" id="ARBA00022679"/>
    </source>
</evidence>
<dbReference type="PROSITE" id="PS00375">
    <property type="entry name" value="UDPGT"/>
    <property type="match status" value="1"/>
</dbReference>
<dbReference type="InterPro" id="IPR035595">
    <property type="entry name" value="UDP_glycos_trans_CS"/>
</dbReference>
<protein>
    <submittedName>
        <fullName evidence="4">Uncharacterized protein</fullName>
    </submittedName>
</protein>
<dbReference type="CDD" id="cd03784">
    <property type="entry name" value="GT1_Gtf-like"/>
    <property type="match status" value="1"/>
</dbReference>
<comment type="similarity">
    <text evidence="1 3">Belongs to the UDP-glycosyltransferase family.</text>
</comment>
<dbReference type="CAZy" id="GT1">
    <property type="family name" value="Glycosyltransferase Family 1"/>
</dbReference>
<dbReference type="GO" id="GO:0008194">
    <property type="term" value="F:UDP-glycosyltransferase activity"/>
    <property type="evidence" value="ECO:0007669"/>
    <property type="project" value="InterPro"/>
</dbReference>
<accession>A5BE83</accession>
<dbReference type="Gene3D" id="3.40.50.2000">
    <property type="entry name" value="Glycogen Phosphorylase B"/>
    <property type="match status" value="1"/>
</dbReference>
<gene>
    <name evidence="4" type="ORF">VITISV_021108</name>
</gene>
<dbReference type="AlphaFoldDB" id="A5BE83"/>
<proteinExistence type="inferred from homology"/>
<evidence type="ECO:0000256" key="1">
    <source>
        <dbReference type="ARBA" id="ARBA00009995"/>
    </source>
</evidence>
<evidence type="ECO:0000256" key="3">
    <source>
        <dbReference type="RuleBase" id="RU003718"/>
    </source>
</evidence>
<keyword evidence="2 3" id="KW-0808">Transferase</keyword>
<dbReference type="EMBL" id="AM456377">
    <property type="protein sequence ID" value="CAN63389.1"/>
    <property type="molecule type" value="Genomic_DNA"/>
</dbReference>
<organism evidence="4">
    <name type="scientific">Vitis vinifera</name>
    <name type="common">Grape</name>
    <dbReference type="NCBI Taxonomy" id="29760"/>
    <lineage>
        <taxon>Eukaryota</taxon>
        <taxon>Viridiplantae</taxon>
        <taxon>Streptophyta</taxon>
        <taxon>Embryophyta</taxon>
        <taxon>Tracheophyta</taxon>
        <taxon>Spermatophyta</taxon>
        <taxon>Magnoliopsida</taxon>
        <taxon>eudicotyledons</taxon>
        <taxon>Gunneridae</taxon>
        <taxon>Pentapetalae</taxon>
        <taxon>rosids</taxon>
        <taxon>Vitales</taxon>
        <taxon>Vitaceae</taxon>
        <taxon>Viteae</taxon>
        <taxon>Vitis</taxon>
    </lineage>
</organism>
<evidence type="ECO:0000313" key="4">
    <source>
        <dbReference type="EMBL" id="CAN63389.1"/>
    </source>
</evidence>
<dbReference type="ExpressionAtlas" id="A5BE83">
    <property type="expression patterns" value="baseline and differential"/>
</dbReference>
<name>A5BE83_VITVI</name>